<evidence type="ECO:0000313" key="1">
    <source>
        <dbReference type="EMBL" id="KAJ9093094.1"/>
    </source>
</evidence>
<sequence length="180" mass="18684">MISLTNPFRTQQYHPPVAPSAQSSQAPPANPPQSTSSTAAVPTTESAATILTRTQSWQPSKTPHDAESKLSSLLSACEAGTHSFARDVDAGAVGVGWIRSGGTGYGIQERLRRMSSGYGSDSGFSSSSSVEGTSPGGQDTGPAKAAAVVVPPKIVSTGWPLSRKSTGHFDPSRDPRLLYL</sequence>
<evidence type="ECO:0000313" key="2">
    <source>
        <dbReference type="Proteomes" id="UP001227268"/>
    </source>
</evidence>
<reference evidence="1" key="1">
    <citation type="submission" date="2023-04" db="EMBL/GenBank/DDBJ databases">
        <title>Draft Genome sequencing of Naganishia species isolated from polar environments using Oxford Nanopore Technology.</title>
        <authorList>
            <person name="Leo P."/>
            <person name="Venkateswaran K."/>
        </authorList>
    </citation>
    <scope>NUCLEOTIDE SEQUENCE</scope>
    <source>
        <strain evidence="1">MNA-CCFEE 5423</strain>
    </source>
</reference>
<comment type="caution">
    <text evidence="1">The sequence shown here is derived from an EMBL/GenBank/DDBJ whole genome shotgun (WGS) entry which is preliminary data.</text>
</comment>
<organism evidence="1 2">
    <name type="scientific">Naganishia friedmannii</name>
    <dbReference type="NCBI Taxonomy" id="89922"/>
    <lineage>
        <taxon>Eukaryota</taxon>
        <taxon>Fungi</taxon>
        <taxon>Dikarya</taxon>
        <taxon>Basidiomycota</taxon>
        <taxon>Agaricomycotina</taxon>
        <taxon>Tremellomycetes</taxon>
        <taxon>Filobasidiales</taxon>
        <taxon>Filobasidiaceae</taxon>
        <taxon>Naganishia</taxon>
    </lineage>
</organism>
<name>A0ACC2V1M5_9TREE</name>
<accession>A0ACC2V1M5</accession>
<protein>
    <submittedName>
        <fullName evidence="1">Uncharacterized protein</fullName>
    </submittedName>
</protein>
<dbReference type="EMBL" id="JASBWT010000033">
    <property type="protein sequence ID" value="KAJ9093094.1"/>
    <property type="molecule type" value="Genomic_DNA"/>
</dbReference>
<dbReference type="Proteomes" id="UP001227268">
    <property type="component" value="Unassembled WGS sequence"/>
</dbReference>
<proteinExistence type="predicted"/>
<keyword evidence="2" id="KW-1185">Reference proteome</keyword>
<gene>
    <name evidence="1" type="ORF">QFC21_006590</name>
</gene>